<evidence type="ECO:0000313" key="3">
    <source>
        <dbReference type="EMBL" id="KAK6955709.1"/>
    </source>
</evidence>
<evidence type="ECO:0000313" key="4">
    <source>
        <dbReference type="Proteomes" id="UP001369815"/>
    </source>
</evidence>
<keyword evidence="4" id="KW-1185">Reference proteome</keyword>
<dbReference type="PANTHER" id="PTHR13774:SF32">
    <property type="entry name" value="ANTISENSE-ENHANCING SEQUENCE 1"/>
    <property type="match status" value="1"/>
</dbReference>
<feature type="region of interest" description="Disordered" evidence="2">
    <location>
        <begin position="111"/>
        <end position="136"/>
    </location>
</feature>
<evidence type="ECO:0008006" key="5">
    <source>
        <dbReference type="Google" id="ProtNLM"/>
    </source>
</evidence>
<reference evidence="3 4" key="1">
    <citation type="journal article" date="2024" name="Front Chem Biol">
        <title>Unveiling the potential of Daldinia eschscholtzii MFLUCC 19-0629 through bioactivity and bioinformatics studies for enhanced sustainable agriculture production.</title>
        <authorList>
            <person name="Brooks S."/>
            <person name="Weaver J.A."/>
            <person name="Klomchit A."/>
            <person name="Alharthi S.A."/>
            <person name="Onlamun T."/>
            <person name="Nurani R."/>
            <person name="Vong T.K."/>
            <person name="Alberti F."/>
            <person name="Greco C."/>
        </authorList>
    </citation>
    <scope>NUCLEOTIDE SEQUENCE [LARGE SCALE GENOMIC DNA]</scope>
    <source>
        <strain evidence="3">MFLUCC 19-0629</strain>
    </source>
</reference>
<evidence type="ECO:0000256" key="1">
    <source>
        <dbReference type="PIRSR" id="PIRSR016184-1"/>
    </source>
</evidence>
<organism evidence="3 4">
    <name type="scientific">Daldinia eschscholtzii</name>
    <dbReference type="NCBI Taxonomy" id="292717"/>
    <lineage>
        <taxon>Eukaryota</taxon>
        <taxon>Fungi</taxon>
        <taxon>Dikarya</taxon>
        <taxon>Ascomycota</taxon>
        <taxon>Pezizomycotina</taxon>
        <taxon>Sordariomycetes</taxon>
        <taxon>Xylariomycetidae</taxon>
        <taxon>Xylariales</taxon>
        <taxon>Hypoxylaceae</taxon>
        <taxon>Daldinia</taxon>
    </lineage>
</organism>
<dbReference type="InterPro" id="IPR003719">
    <property type="entry name" value="Phenazine_PhzF-like"/>
</dbReference>
<dbReference type="GO" id="GO:0016853">
    <property type="term" value="F:isomerase activity"/>
    <property type="evidence" value="ECO:0007669"/>
    <property type="project" value="TreeGrafter"/>
</dbReference>
<feature type="active site" evidence="1">
    <location>
        <position position="51"/>
    </location>
</feature>
<dbReference type="AlphaFoldDB" id="A0AAX6MSW2"/>
<protein>
    <recommendedName>
        <fullName evidence="5">Phenazine biosynthesis protein</fullName>
    </recommendedName>
</protein>
<dbReference type="Pfam" id="PF02567">
    <property type="entry name" value="PhzC-PhzF"/>
    <property type="match status" value="1"/>
</dbReference>
<feature type="compositionally biased region" description="Acidic residues" evidence="2">
    <location>
        <begin position="116"/>
        <end position="126"/>
    </location>
</feature>
<dbReference type="PIRSF" id="PIRSF016184">
    <property type="entry name" value="PhzC_PhzF"/>
    <property type="match status" value="1"/>
</dbReference>
<dbReference type="SUPFAM" id="SSF54506">
    <property type="entry name" value="Diaminopimelate epimerase-like"/>
    <property type="match status" value="1"/>
</dbReference>
<sequence length="325" mass="35092">MALKFTTFDVFTKTPFRGNPLGIVSVPADPQLTRLSQDQKQLIARELNLSETVFLHEQTPADIRARVARIDIFTPLAEIPFAGHPTVGTANYLLHELHLGSAKALSTRAGLVPFKEEEEEEEEDEEGKGKRKGASGAQVQVAHDFHIHDNPFKGTAYEAYPVVSIVNGMTGIMAQLPDLDTLGKQTGSLVGAENTFNAAAALDEGWRKGPVITYFHVDLGRKKDGTRKLRTRNLGTREDPATGSAAAGLCCLLSLSDAGGSSGSRTRAFEITQGVEMGRPSEIRVRVTLNEARSGIEEVLISGNAVKILEGTVPIPSPKTKVRPE</sequence>
<dbReference type="EMBL" id="JBANMG010000003">
    <property type="protein sequence ID" value="KAK6955709.1"/>
    <property type="molecule type" value="Genomic_DNA"/>
</dbReference>
<proteinExistence type="predicted"/>
<name>A0AAX6MSW2_9PEZI</name>
<accession>A0AAX6MSW2</accession>
<dbReference type="PANTHER" id="PTHR13774">
    <property type="entry name" value="PHENAZINE BIOSYNTHESIS PROTEIN"/>
    <property type="match status" value="1"/>
</dbReference>
<gene>
    <name evidence="3" type="ORF">Daesc_003352</name>
</gene>
<dbReference type="Gene3D" id="3.10.310.10">
    <property type="entry name" value="Diaminopimelate Epimerase, Chain A, domain 1"/>
    <property type="match status" value="2"/>
</dbReference>
<dbReference type="Proteomes" id="UP001369815">
    <property type="component" value="Unassembled WGS sequence"/>
</dbReference>
<dbReference type="GO" id="GO:0005737">
    <property type="term" value="C:cytoplasm"/>
    <property type="evidence" value="ECO:0007669"/>
    <property type="project" value="TreeGrafter"/>
</dbReference>
<comment type="caution">
    <text evidence="3">The sequence shown here is derived from an EMBL/GenBank/DDBJ whole genome shotgun (WGS) entry which is preliminary data.</text>
</comment>
<evidence type="ECO:0000256" key="2">
    <source>
        <dbReference type="SAM" id="MobiDB-lite"/>
    </source>
</evidence>
<dbReference type="NCBIfam" id="TIGR00654">
    <property type="entry name" value="PhzF_family"/>
    <property type="match status" value="1"/>
</dbReference>